<reference evidence="2" key="1">
    <citation type="journal article" date="2019" name="Int. J. Syst. Evol. Microbiol.">
        <title>The Global Catalogue of Microorganisms (GCM) 10K type strain sequencing project: providing services to taxonomists for standard genome sequencing and annotation.</title>
        <authorList>
            <consortium name="The Broad Institute Genomics Platform"/>
            <consortium name="The Broad Institute Genome Sequencing Center for Infectious Disease"/>
            <person name="Wu L."/>
            <person name="Ma J."/>
        </authorList>
    </citation>
    <scope>NUCLEOTIDE SEQUENCE [LARGE SCALE GENOMIC DNA]</scope>
    <source>
        <strain evidence="2">JCM 9373</strain>
    </source>
</reference>
<protein>
    <submittedName>
        <fullName evidence="1">Uncharacterized protein</fullName>
    </submittedName>
</protein>
<evidence type="ECO:0000313" key="2">
    <source>
        <dbReference type="Proteomes" id="UP001500320"/>
    </source>
</evidence>
<evidence type="ECO:0000313" key="1">
    <source>
        <dbReference type="EMBL" id="GAA3150628.1"/>
    </source>
</evidence>
<keyword evidence="2" id="KW-1185">Reference proteome</keyword>
<gene>
    <name evidence="1" type="ORF">GCM10010466_47210</name>
</gene>
<dbReference type="Proteomes" id="UP001500320">
    <property type="component" value="Unassembled WGS sequence"/>
</dbReference>
<dbReference type="EMBL" id="BAAAUT010000040">
    <property type="protein sequence ID" value="GAA3150628.1"/>
    <property type="molecule type" value="Genomic_DNA"/>
</dbReference>
<organism evidence="1 2">
    <name type="scientific">Planomonospora alba</name>
    <dbReference type="NCBI Taxonomy" id="161354"/>
    <lineage>
        <taxon>Bacteria</taxon>
        <taxon>Bacillati</taxon>
        <taxon>Actinomycetota</taxon>
        <taxon>Actinomycetes</taxon>
        <taxon>Streptosporangiales</taxon>
        <taxon>Streptosporangiaceae</taxon>
        <taxon>Planomonospora</taxon>
    </lineage>
</organism>
<proteinExistence type="predicted"/>
<sequence>MSLADLQKVIEEQHFETLAQYAHSCCAEVKCPELPEAILHDPLRAGGENLMASTGSAFRPRSIR</sequence>
<accession>A0ABP6NLQ8</accession>
<dbReference type="RefSeq" id="WP_344862989.1">
    <property type="nucleotide sequence ID" value="NZ_BAAAUT010000040.1"/>
</dbReference>
<comment type="caution">
    <text evidence="1">The sequence shown here is derived from an EMBL/GenBank/DDBJ whole genome shotgun (WGS) entry which is preliminary data.</text>
</comment>
<name>A0ABP6NLQ8_9ACTN</name>